<dbReference type="Gene3D" id="2.60.120.200">
    <property type="match status" value="1"/>
</dbReference>
<dbReference type="InterPro" id="IPR050546">
    <property type="entry name" value="Glycosyl_Hydrlase_16"/>
</dbReference>
<feature type="non-terminal residue" evidence="2">
    <location>
        <position position="1"/>
    </location>
</feature>
<dbReference type="AlphaFoldDB" id="A0A836JZ78"/>
<dbReference type="EMBL" id="JAANIB010005686">
    <property type="protein sequence ID" value="KAG5331455.1"/>
    <property type="molecule type" value="Genomic_DNA"/>
</dbReference>
<feature type="domain" description="GH16" evidence="1">
    <location>
        <begin position="259"/>
        <end position="590"/>
    </location>
</feature>
<proteinExistence type="predicted"/>
<dbReference type="PANTHER" id="PTHR10963">
    <property type="entry name" value="GLYCOSYL HYDROLASE-RELATED"/>
    <property type="match status" value="1"/>
</dbReference>
<dbReference type="SUPFAM" id="SSF49899">
    <property type="entry name" value="Concanavalin A-like lectins/glucanases"/>
    <property type="match status" value="1"/>
</dbReference>
<reference evidence="2 3" key="1">
    <citation type="submission" date="2020-02" db="EMBL/GenBank/DDBJ databases">
        <title>Relaxed selection underlies rapid genomic changes in the transitions from sociality to social parasitism in ants.</title>
        <authorList>
            <person name="Bi X."/>
        </authorList>
    </citation>
    <scope>NUCLEOTIDE SEQUENCE [LARGE SCALE GENOMIC DNA]</scope>
    <source>
        <strain evidence="2">BGI-DK2014b</strain>
        <tissue evidence="2">Whole body</tissue>
    </source>
</reference>
<sequence>MKTYRFARYLNRIISDKNIYILISLDVTSLFTNVPIELAIRRLKIDWHILIRDEFKIDMNLILHLTYFTFNDVYYKQIYGSPIISNIVIQDVETLALNKLSFEVPKKLINQFKDSNLIKMIEHFPFAKLFLLTILFTNVYENAAYKPPEAKVEPLHPMGLRISIPETFLCKIVYRKKLFVLATIFSFNKIAFDKFLQENRLKLINKRKNYLSDAILLKEKIVCFSIKYHVLYFVGANFETPCKYNFASFFNSDGTQYIDDTTQSPRSCTTTSITWISEKGEQRQACPGQLIFEDNFDNLDNTKWNEWKRFSGSPNHEFVIYMTNDVTDTSDGLLRIKPVLLDTKYGNNFVSNGRIILEDCTGRIGTDDCQRQAAGSYILPPLISGRISTEGKFEFLFGRVEVRAKLPHGDWVFPVITLHNAENTLDNTLESRFHREIRIASSMGNEELRTRSGETINNRILTAGGSIASWNESNTEMLSKRRSSESWSKNFHIFEIEWTNGLIVVKVDGVQYGEQTVDISFGKSSYLTLGVAVGGLHEFEDHVVSNGYIKPWRNVEAKALYNFYRAKDKWYPTWDATTALIVDYVKVWAL</sequence>
<evidence type="ECO:0000313" key="2">
    <source>
        <dbReference type="EMBL" id="KAG5331455.1"/>
    </source>
</evidence>
<feature type="non-terminal residue" evidence="2">
    <location>
        <position position="590"/>
    </location>
</feature>
<name>A0A836JZ78_9HYME</name>
<dbReference type="PANTHER" id="PTHR10963:SF60">
    <property type="entry name" value="GRAM-NEGATIVE BACTERIA-BINDING PROTEIN 1-RELATED"/>
    <property type="match status" value="1"/>
</dbReference>
<dbReference type="InterPro" id="IPR000757">
    <property type="entry name" value="Beta-glucanase-like"/>
</dbReference>
<keyword evidence="3" id="KW-1185">Reference proteome</keyword>
<dbReference type="PROSITE" id="PS51762">
    <property type="entry name" value="GH16_2"/>
    <property type="match status" value="1"/>
</dbReference>
<dbReference type="InterPro" id="IPR013320">
    <property type="entry name" value="ConA-like_dom_sf"/>
</dbReference>
<gene>
    <name evidence="2" type="primary">Bgbp</name>
    <name evidence="2" type="ORF">G6Z77_0014084</name>
</gene>
<evidence type="ECO:0000313" key="3">
    <source>
        <dbReference type="Proteomes" id="UP000670152"/>
    </source>
</evidence>
<dbReference type="Pfam" id="PF00722">
    <property type="entry name" value="Glyco_hydro_16"/>
    <property type="match status" value="1"/>
</dbReference>
<comment type="caution">
    <text evidence="2">The sequence shown here is derived from an EMBL/GenBank/DDBJ whole genome shotgun (WGS) entry which is preliminary data.</text>
</comment>
<protein>
    <submittedName>
        <fullName evidence="2">BGBP protein</fullName>
    </submittedName>
</protein>
<evidence type="ECO:0000259" key="1">
    <source>
        <dbReference type="PROSITE" id="PS51762"/>
    </source>
</evidence>
<dbReference type="Proteomes" id="UP000670152">
    <property type="component" value="Unassembled WGS sequence"/>
</dbReference>
<organism evidence="2 3">
    <name type="scientific">Acromyrmex heyeri</name>
    <dbReference type="NCBI Taxonomy" id="230685"/>
    <lineage>
        <taxon>Eukaryota</taxon>
        <taxon>Metazoa</taxon>
        <taxon>Ecdysozoa</taxon>
        <taxon>Arthropoda</taxon>
        <taxon>Hexapoda</taxon>
        <taxon>Insecta</taxon>
        <taxon>Pterygota</taxon>
        <taxon>Neoptera</taxon>
        <taxon>Endopterygota</taxon>
        <taxon>Hymenoptera</taxon>
        <taxon>Apocrita</taxon>
        <taxon>Aculeata</taxon>
        <taxon>Formicoidea</taxon>
        <taxon>Formicidae</taxon>
        <taxon>Myrmicinae</taxon>
        <taxon>Acromyrmex</taxon>
    </lineage>
</organism>
<dbReference type="GO" id="GO:0005975">
    <property type="term" value="P:carbohydrate metabolic process"/>
    <property type="evidence" value="ECO:0007669"/>
    <property type="project" value="InterPro"/>
</dbReference>
<dbReference type="GO" id="GO:0004553">
    <property type="term" value="F:hydrolase activity, hydrolyzing O-glycosyl compounds"/>
    <property type="evidence" value="ECO:0007669"/>
    <property type="project" value="InterPro"/>
</dbReference>
<dbReference type="OrthoDB" id="4781at2759"/>
<accession>A0A836JZ78</accession>